<feature type="compositionally biased region" description="Basic and acidic residues" evidence="1">
    <location>
        <begin position="85"/>
        <end position="94"/>
    </location>
</feature>
<feature type="compositionally biased region" description="Basic residues" evidence="1">
    <location>
        <begin position="14"/>
        <end position="27"/>
    </location>
</feature>
<name>A0A8T2T5B4_CERRI</name>
<evidence type="ECO:0000313" key="3">
    <source>
        <dbReference type="Proteomes" id="UP000825935"/>
    </source>
</evidence>
<gene>
    <name evidence="2" type="ORF">KP509_15G004500</name>
</gene>
<dbReference type="EMBL" id="CM035420">
    <property type="protein sequence ID" value="KAH7403998.1"/>
    <property type="molecule type" value="Genomic_DNA"/>
</dbReference>
<protein>
    <submittedName>
        <fullName evidence="2">Uncharacterized protein</fullName>
    </submittedName>
</protein>
<evidence type="ECO:0000256" key="1">
    <source>
        <dbReference type="SAM" id="MobiDB-lite"/>
    </source>
</evidence>
<organism evidence="2 3">
    <name type="scientific">Ceratopteris richardii</name>
    <name type="common">Triangle waterfern</name>
    <dbReference type="NCBI Taxonomy" id="49495"/>
    <lineage>
        <taxon>Eukaryota</taxon>
        <taxon>Viridiplantae</taxon>
        <taxon>Streptophyta</taxon>
        <taxon>Embryophyta</taxon>
        <taxon>Tracheophyta</taxon>
        <taxon>Polypodiopsida</taxon>
        <taxon>Polypodiidae</taxon>
        <taxon>Polypodiales</taxon>
        <taxon>Pteridineae</taxon>
        <taxon>Pteridaceae</taxon>
        <taxon>Parkerioideae</taxon>
        <taxon>Ceratopteris</taxon>
    </lineage>
</organism>
<feature type="region of interest" description="Disordered" evidence="1">
    <location>
        <begin position="75"/>
        <end position="135"/>
    </location>
</feature>
<feature type="compositionally biased region" description="Polar residues" evidence="1">
    <location>
        <begin position="100"/>
        <end position="116"/>
    </location>
</feature>
<dbReference type="AlphaFoldDB" id="A0A8T2T5B4"/>
<feature type="compositionally biased region" description="Low complexity" evidence="1">
    <location>
        <begin position="1"/>
        <end position="13"/>
    </location>
</feature>
<reference evidence="2" key="1">
    <citation type="submission" date="2021-08" db="EMBL/GenBank/DDBJ databases">
        <title>WGS assembly of Ceratopteris richardii.</title>
        <authorList>
            <person name="Marchant D.B."/>
            <person name="Chen G."/>
            <person name="Jenkins J."/>
            <person name="Shu S."/>
            <person name="Leebens-Mack J."/>
            <person name="Grimwood J."/>
            <person name="Schmutz J."/>
            <person name="Soltis P."/>
            <person name="Soltis D."/>
            <person name="Chen Z.-H."/>
        </authorList>
    </citation>
    <scope>NUCLEOTIDE SEQUENCE</scope>
    <source>
        <strain evidence="2">Whitten #5841</strain>
        <tissue evidence="2">Leaf</tissue>
    </source>
</reference>
<evidence type="ECO:0000313" key="2">
    <source>
        <dbReference type="EMBL" id="KAH7403998.1"/>
    </source>
</evidence>
<keyword evidence="3" id="KW-1185">Reference proteome</keyword>
<accession>A0A8T2T5B4</accession>
<comment type="caution">
    <text evidence="2">The sequence shown here is derived from an EMBL/GenBank/DDBJ whole genome shotgun (WGS) entry which is preliminary data.</text>
</comment>
<proteinExistence type="predicted"/>
<sequence length="174" mass="19626">MYLFRSDPTTQTRTRSRTRPRKEKRYKAGTVGHANATAKSCSKIALAEQVTWVRQASQDARPNISSVFGFARRRAPPQKLSQRGVVRDTHETSEAARFTCATTPQNQKTMDPTKSQKFPRVSLKPSRKCKMKRKGEFSMAPQGMEGVGHGKIARPMLERQVILRVSFLPSLGTY</sequence>
<dbReference type="Proteomes" id="UP000825935">
    <property type="component" value="Chromosome 15"/>
</dbReference>
<feature type="region of interest" description="Disordered" evidence="1">
    <location>
        <begin position="1"/>
        <end position="33"/>
    </location>
</feature>